<evidence type="ECO:0000259" key="2">
    <source>
        <dbReference type="PROSITE" id="PS50093"/>
    </source>
</evidence>
<dbReference type="SUPFAM" id="SSF49299">
    <property type="entry name" value="PKD domain"/>
    <property type="match status" value="3"/>
</dbReference>
<gene>
    <name evidence="3" type="ORF">LX99_01281</name>
</gene>
<organism evidence="3 4">
    <name type="scientific">Mucilaginibacter oryzae</name>
    <dbReference type="NCBI Taxonomy" id="468058"/>
    <lineage>
        <taxon>Bacteria</taxon>
        <taxon>Pseudomonadati</taxon>
        <taxon>Bacteroidota</taxon>
        <taxon>Sphingobacteriia</taxon>
        <taxon>Sphingobacteriales</taxon>
        <taxon>Sphingobacteriaceae</taxon>
        <taxon>Mucilaginibacter</taxon>
    </lineage>
</organism>
<dbReference type="InterPro" id="IPR013783">
    <property type="entry name" value="Ig-like_fold"/>
</dbReference>
<dbReference type="CDD" id="cd00146">
    <property type="entry name" value="PKD"/>
    <property type="match status" value="3"/>
</dbReference>
<dbReference type="SMART" id="SM00089">
    <property type="entry name" value="PKD"/>
    <property type="match status" value="3"/>
</dbReference>
<dbReference type="Gene3D" id="2.60.40.10">
    <property type="entry name" value="Immunoglobulins"/>
    <property type="match status" value="3"/>
</dbReference>
<dbReference type="InterPro" id="IPR000601">
    <property type="entry name" value="PKD_dom"/>
</dbReference>
<evidence type="ECO:0000256" key="1">
    <source>
        <dbReference type="SAM" id="SignalP"/>
    </source>
</evidence>
<evidence type="ECO:0000313" key="4">
    <source>
        <dbReference type="Proteomes" id="UP000245678"/>
    </source>
</evidence>
<accession>A0A316HE15</accession>
<dbReference type="Pfam" id="PF13585">
    <property type="entry name" value="CHU_C"/>
    <property type="match status" value="1"/>
</dbReference>
<proteinExistence type="predicted"/>
<dbReference type="PROSITE" id="PS50093">
    <property type="entry name" value="PKD"/>
    <property type="match status" value="3"/>
</dbReference>
<name>A0A316HE15_9SPHI</name>
<feature type="domain" description="PKD" evidence="2">
    <location>
        <begin position="661"/>
        <end position="734"/>
    </location>
</feature>
<dbReference type="PANTHER" id="PTHR46534:SF1">
    <property type="entry name" value="IGGFC-BINDING PROTEIN N-TERMINAL DOMAIN-CONTAINING PROTEIN"/>
    <property type="match status" value="1"/>
</dbReference>
<sequence>MSKTLFWRALFSVALLLCFSFYAGAQGSTNQGTEFYTAYMAHINGAAGAPGAINGGSQMQLYITSDVNTTAIVEVADGSFSGTFQVTAKDVTAVSIPASAFLGSQGTFLKAIHIKSLKPVAVYAHIFAESVSGATLLLPVNTLGKDYLSINYKQISNSNNTGGGNGGGGNNEGKPSYSTFAVIATEDNTTVEVTPSQTLLDGKQAGVAFNLNLKKGEVYQALSETDLTGTRVRSIVTASGSCKKIAVFSGSSKISIGCQGTKGSSDNLFQQVYPLAVWGKNYMTVPLKSRIYDIIRVVPALPGTMVNINGKATLINGMYTEFTSSVPNVITADKAVQVVQYAVTEGETNTSDCQLAPGDVGDPEMIYLTPIEQTLDHVTLNSTRNFNILTNYINVIIKSAAVPTFSLDGKPYTNFTPMPGTGDYSYAQIVVSAGVHNIKASDGFNAIAYGFGRKESYGYAAGTNLKDLNEFITLINPVNKASTLNGCTNTDYKLQLTLPYQTPKITWDLKDGSVPIVIDNPTPTGSVIKDSKVLYTYECPVKRMYPDGDYSVTATVFNPVADECGSNEEINFDFNISVPPVVSFGFANTCFGSAVQFSDHTTSGTRQIKTWHWDFGDGITDVVQNPAHKYSKPGDYTVSLFATNENGCASLSDPVKVHVSIPPVAAFNASTACVGQDVIFTDNSTSKEGDIVSRQWDFGDGLPVETRTDHFPFKHLFTKAGDYVVKLTVTNTYGCTGDVITRVVTVYPVPVPDFLLPEACEGDFAQFTDQSSIDDGTGADFTYQWNFGDPAATPGNPNISNQKNPVHRYVAGIYQVSLTVTSKYGCSVTSAPKSLTINGSKVKAALNVLNPADLCSNREVFFENYSTANYGQITRLEVTYDAADASTKVIYDYPVYGQQLRHTYPSFTRGTRNVTVRVVAYSGANCFDVAEVPVVLKGSPVVTFDPAPVFCIESPAYTLMPKLDGEAGNGVFSGKGVSSTGIFDPAVSGPGTFDIRYIYTTQNSCADTVTQQVTVDSPPFVSLGDSFTMLEGTKHILKPQVNDQNLSYKWYPATGLDHNDVANPTASPTEDITYHLTVTSAHMCKAEASVAVHVLKFLVIPKVFTPNGDGVNDFWDVKYLQTYPNNKVDVYNRYGERVYSSIGYSKPWDGRLNGSDLPPGTYYYIIDPKNGREVIAGNVTIIR</sequence>
<feature type="signal peptide" evidence="1">
    <location>
        <begin position="1"/>
        <end position="25"/>
    </location>
</feature>
<keyword evidence="4" id="KW-1185">Reference proteome</keyword>
<dbReference type="RefSeq" id="WP_146203071.1">
    <property type="nucleotide sequence ID" value="NZ_QGHA01000002.1"/>
</dbReference>
<feature type="domain" description="PKD" evidence="2">
    <location>
        <begin position="774"/>
        <end position="829"/>
    </location>
</feature>
<dbReference type="InterPro" id="IPR022409">
    <property type="entry name" value="PKD/Chitinase_dom"/>
</dbReference>
<evidence type="ECO:0000313" key="3">
    <source>
        <dbReference type="EMBL" id="PWK78828.1"/>
    </source>
</evidence>
<dbReference type="InterPro" id="IPR035986">
    <property type="entry name" value="PKD_dom_sf"/>
</dbReference>
<protein>
    <submittedName>
        <fullName evidence="3">Gliding motility-associated-like protein</fullName>
    </submittedName>
</protein>
<feature type="chain" id="PRO_5016450966" evidence="1">
    <location>
        <begin position="26"/>
        <end position="1183"/>
    </location>
</feature>
<dbReference type="AlphaFoldDB" id="A0A316HE15"/>
<dbReference type="InterPro" id="IPR035234">
    <property type="entry name" value="IgGFc-bd_N"/>
</dbReference>
<dbReference type="Pfam" id="PF17517">
    <property type="entry name" value="IgGFc_binding"/>
    <property type="match status" value="1"/>
</dbReference>
<dbReference type="PANTHER" id="PTHR46534">
    <property type="entry name" value="IGGFC_BINDING DOMAIN-CONTAINING PROTEIN"/>
    <property type="match status" value="1"/>
</dbReference>
<dbReference type="EMBL" id="QGHA01000002">
    <property type="protein sequence ID" value="PWK78828.1"/>
    <property type="molecule type" value="Genomic_DNA"/>
</dbReference>
<dbReference type="Proteomes" id="UP000245678">
    <property type="component" value="Unassembled WGS sequence"/>
</dbReference>
<dbReference type="Pfam" id="PF18911">
    <property type="entry name" value="PKD_4"/>
    <property type="match status" value="3"/>
</dbReference>
<reference evidence="3 4" key="1">
    <citation type="submission" date="2018-05" db="EMBL/GenBank/DDBJ databases">
        <title>Genomic Encyclopedia of Archaeal and Bacterial Type Strains, Phase II (KMG-II): from individual species to whole genera.</title>
        <authorList>
            <person name="Goeker M."/>
        </authorList>
    </citation>
    <scope>NUCLEOTIDE SEQUENCE [LARGE SCALE GENOMIC DNA]</scope>
    <source>
        <strain evidence="3 4">DSM 19975</strain>
    </source>
</reference>
<dbReference type="NCBIfam" id="TIGR04131">
    <property type="entry name" value="Bac_Flav_CTERM"/>
    <property type="match status" value="1"/>
</dbReference>
<comment type="caution">
    <text evidence="3">The sequence shown here is derived from an EMBL/GenBank/DDBJ whole genome shotgun (WGS) entry which is preliminary data.</text>
</comment>
<dbReference type="InterPro" id="IPR026341">
    <property type="entry name" value="T9SS_type_B"/>
</dbReference>
<feature type="domain" description="PKD" evidence="2">
    <location>
        <begin position="595"/>
        <end position="664"/>
    </location>
</feature>
<keyword evidence="1" id="KW-0732">Signal</keyword>